<dbReference type="FunFam" id="3.30.70.270:FF:000020">
    <property type="entry name" value="Transposon Tf2-6 polyprotein-like Protein"/>
    <property type="match status" value="1"/>
</dbReference>
<reference evidence="3" key="2">
    <citation type="submission" date="2015-01" db="EMBL/GenBank/DDBJ databases">
        <title>Evolutionary Origins and Diversification of the Mycorrhizal Mutualists.</title>
        <authorList>
            <consortium name="DOE Joint Genome Institute"/>
            <consortium name="Mycorrhizal Genomics Consortium"/>
            <person name="Kohler A."/>
            <person name="Kuo A."/>
            <person name="Nagy L.G."/>
            <person name="Floudas D."/>
            <person name="Copeland A."/>
            <person name="Barry K.W."/>
            <person name="Cichocki N."/>
            <person name="Veneault-Fourrey C."/>
            <person name="LaButti K."/>
            <person name="Lindquist E.A."/>
            <person name="Lipzen A."/>
            <person name="Lundell T."/>
            <person name="Morin E."/>
            <person name="Murat C."/>
            <person name="Riley R."/>
            <person name="Ohm R."/>
            <person name="Sun H."/>
            <person name="Tunlid A."/>
            <person name="Henrissat B."/>
            <person name="Grigoriev I.V."/>
            <person name="Hibbett D.S."/>
            <person name="Martin F."/>
        </authorList>
    </citation>
    <scope>NUCLEOTIDE SEQUENCE [LARGE SCALE GENOMIC DNA]</scope>
    <source>
        <strain evidence="3">F 1598</strain>
    </source>
</reference>
<dbReference type="Proteomes" id="UP000054166">
    <property type="component" value="Unassembled WGS sequence"/>
</dbReference>
<evidence type="ECO:0000313" key="2">
    <source>
        <dbReference type="EMBL" id="KIM77262.1"/>
    </source>
</evidence>
<keyword evidence="3" id="KW-1185">Reference proteome</keyword>
<proteinExistence type="predicted"/>
<dbReference type="EMBL" id="KN833027">
    <property type="protein sequence ID" value="KIM77262.1"/>
    <property type="molecule type" value="Genomic_DNA"/>
</dbReference>
<dbReference type="InterPro" id="IPR043502">
    <property type="entry name" value="DNA/RNA_pol_sf"/>
</dbReference>
<dbReference type="InterPro" id="IPR041577">
    <property type="entry name" value="RT_RNaseH_2"/>
</dbReference>
<name>A0A0C3BIT0_PILCF</name>
<dbReference type="Pfam" id="PF17919">
    <property type="entry name" value="RT_RNaseH_2"/>
    <property type="match status" value="1"/>
</dbReference>
<dbReference type="PANTHER" id="PTHR33064">
    <property type="entry name" value="POL PROTEIN"/>
    <property type="match status" value="1"/>
</dbReference>
<protein>
    <recommendedName>
        <fullName evidence="1">Reverse transcriptase/retrotransposon-derived protein RNase H-like domain-containing protein</fullName>
    </recommendedName>
</protein>
<dbReference type="InParanoid" id="A0A0C3BIT0"/>
<evidence type="ECO:0000313" key="3">
    <source>
        <dbReference type="Proteomes" id="UP000054166"/>
    </source>
</evidence>
<dbReference type="AlphaFoldDB" id="A0A0C3BIT0"/>
<dbReference type="SUPFAM" id="SSF56672">
    <property type="entry name" value="DNA/RNA polymerases"/>
    <property type="match status" value="1"/>
</dbReference>
<dbReference type="STRING" id="765440.A0A0C3BIT0"/>
<organism evidence="2 3">
    <name type="scientific">Piloderma croceum (strain F 1598)</name>
    <dbReference type="NCBI Taxonomy" id="765440"/>
    <lineage>
        <taxon>Eukaryota</taxon>
        <taxon>Fungi</taxon>
        <taxon>Dikarya</taxon>
        <taxon>Basidiomycota</taxon>
        <taxon>Agaricomycotina</taxon>
        <taxon>Agaricomycetes</taxon>
        <taxon>Agaricomycetidae</taxon>
        <taxon>Atheliales</taxon>
        <taxon>Atheliaceae</taxon>
        <taxon>Piloderma</taxon>
    </lineage>
</organism>
<dbReference type="InterPro" id="IPR043128">
    <property type="entry name" value="Rev_trsase/Diguanyl_cyclase"/>
</dbReference>
<evidence type="ECO:0000259" key="1">
    <source>
        <dbReference type="Pfam" id="PF17919"/>
    </source>
</evidence>
<dbReference type="OrthoDB" id="2662456at2759"/>
<accession>A0A0C3BIT0</accession>
<dbReference type="HOGENOM" id="CLU_1708574_0_0_1"/>
<dbReference type="Gene3D" id="3.30.70.270">
    <property type="match status" value="1"/>
</dbReference>
<dbReference type="PANTHER" id="PTHR33064:SF40">
    <property type="entry name" value="REVERSE TRANSCRIPTASE_RETROTRANSPOSON-DERIVED PROTEIN RNASE H-LIKE DOMAIN-CONTAINING PROTEIN"/>
    <property type="match status" value="1"/>
</dbReference>
<gene>
    <name evidence="2" type="ORF">PILCRDRAFT_76993</name>
</gene>
<sequence length="154" mass="16743">MIFAGARVGPDGVQADTTKLTAVVDWRQPPHLLNLSSFLGLTGYFRDLIKGYAKIAQPLTDLIRSAAIPKEAGKAAYHAALHKVKLDNVWTESHNNAFLSLKKCLTSDPVLKAPRFDGTPFIVTSDGCKEGFGAMLAQRFTETQPGGKVTHKLH</sequence>
<reference evidence="2 3" key="1">
    <citation type="submission" date="2014-04" db="EMBL/GenBank/DDBJ databases">
        <authorList>
            <consortium name="DOE Joint Genome Institute"/>
            <person name="Kuo A."/>
            <person name="Tarkka M."/>
            <person name="Buscot F."/>
            <person name="Kohler A."/>
            <person name="Nagy L.G."/>
            <person name="Floudas D."/>
            <person name="Copeland A."/>
            <person name="Barry K.W."/>
            <person name="Cichocki N."/>
            <person name="Veneault-Fourrey C."/>
            <person name="LaButti K."/>
            <person name="Lindquist E.A."/>
            <person name="Lipzen A."/>
            <person name="Lundell T."/>
            <person name="Morin E."/>
            <person name="Murat C."/>
            <person name="Sun H."/>
            <person name="Tunlid A."/>
            <person name="Henrissat B."/>
            <person name="Grigoriev I.V."/>
            <person name="Hibbett D.S."/>
            <person name="Martin F."/>
            <person name="Nordberg H.P."/>
            <person name="Cantor M.N."/>
            <person name="Hua S.X."/>
        </authorList>
    </citation>
    <scope>NUCLEOTIDE SEQUENCE [LARGE SCALE GENOMIC DNA]</scope>
    <source>
        <strain evidence="2 3">F 1598</strain>
    </source>
</reference>
<feature type="non-terminal residue" evidence="2">
    <location>
        <position position="154"/>
    </location>
</feature>
<dbReference type="InterPro" id="IPR051320">
    <property type="entry name" value="Viral_Replic_Matur_Polypro"/>
</dbReference>
<feature type="domain" description="Reverse transcriptase/retrotransposon-derived protein RNase H-like" evidence="1">
    <location>
        <begin position="90"/>
        <end position="143"/>
    </location>
</feature>